<evidence type="ECO:0000313" key="3">
    <source>
        <dbReference type="Proteomes" id="UP001595443"/>
    </source>
</evidence>
<dbReference type="Proteomes" id="UP001595443">
    <property type="component" value="Unassembled WGS sequence"/>
</dbReference>
<comment type="caution">
    <text evidence="2">The sequence shown here is derived from an EMBL/GenBank/DDBJ whole genome shotgun (WGS) entry which is preliminary data.</text>
</comment>
<evidence type="ECO:0000256" key="1">
    <source>
        <dbReference type="SAM" id="SignalP"/>
    </source>
</evidence>
<protein>
    <submittedName>
        <fullName evidence="2">Uncharacterized protein</fullName>
    </submittedName>
</protein>
<dbReference type="RefSeq" id="WP_377833871.1">
    <property type="nucleotide sequence ID" value="NZ_JBHRSK010000010.1"/>
</dbReference>
<feature type="chain" id="PRO_5047420322" evidence="1">
    <location>
        <begin position="25"/>
        <end position="297"/>
    </location>
</feature>
<evidence type="ECO:0000313" key="2">
    <source>
        <dbReference type="EMBL" id="MFC2969166.1"/>
    </source>
</evidence>
<organism evidence="2 3">
    <name type="scientific">Acidimangrovimonas pyrenivorans</name>
    <dbReference type="NCBI Taxonomy" id="2030798"/>
    <lineage>
        <taxon>Bacteria</taxon>
        <taxon>Pseudomonadati</taxon>
        <taxon>Pseudomonadota</taxon>
        <taxon>Alphaproteobacteria</taxon>
        <taxon>Rhodobacterales</taxon>
        <taxon>Paracoccaceae</taxon>
        <taxon>Acidimangrovimonas</taxon>
    </lineage>
</organism>
<keyword evidence="1" id="KW-0732">Signal</keyword>
<accession>A0ABV7AIG7</accession>
<gene>
    <name evidence="2" type="ORF">ACFOES_13760</name>
</gene>
<keyword evidence="3" id="KW-1185">Reference proteome</keyword>
<sequence>MRRIASLGGLVLGLALGSAVPAAAAGSATRATHGCAKTLTRDIPARPAAAPSGSAVMNKLLDLSGSKRDAAVRDQLLAGNVPGFLRDLAPVRFSGTEPDGSKVEVTICVTPDYLAVGNDRDFVRVPLGLPAAAEVADRFGFLLPTPKMVDAIYRQAQVRLAPSPMQPGRMMTSTAYLLRHNHTVQSQRARLGVSQDELTAGDKKDVVLSARLRRAPGKVAIYGWHRSNGRPIQPLSTVHVARYADYSHGIRLVSDTAFVNGKPVPLATVMQDPKLAALISREGPIAKPRQLLASLYR</sequence>
<proteinExistence type="predicted"/>
<dbReference type="EMBL" id="JBHRSK010000010">
    <property type="protein sequence ID" value="MFC2969166.1"/>
    <property type="molecule type" value="Genomic_DNA"/>
</dbReference>
<feature type="signal peptide" evidence="1">
    <location>
        <begin position="1"/>
        <end position="24"/>
    </location>
</feature>
<reference evidence="3" key="1">
    <citation type="journal article" date="2019" name="Int. J. Syst. Evol. Microbiol.">
        <title>The Global Catalogue of Microorganisms (GCM) 10K type strain sequencing project: providing services to taxonomists for standard genome sequencing and annotation.</title>
        <authorList>
            <consortium name="The Broad Institute Genomics Platform"/>
            <consortium name="The Broad Institute Genome Sequencing Center for Infectious Disease"/>
            <person name="Wu L."/>
            <person name="Ma J."/>
        </authorList>
    </citation>
    <scope>NUCLEOTIDE SEQUENCE [LARGE SCALE GENOMIC DNA]</scope>
    <source>
        <strain evidence="3">KCTC 62192</strain>
    </source>
</reference>
<name>A0ABV7AIG7_9RHOB</name>